<dbReference type="Pfam" id="PF16184">
    <property type="entry name" value="Cadherin_3"/>
    <property type="match status" value="3"/>
</dbReference>
<keyword evidence="3" id="KW-0325">Glycoprotein</keyword>
<feature type="region of interest" description="Disordered" evidence="4">
    <location>
        <begin position="2682"/>
        <end position="2738"/>
    </location>
</feature>
<feature type="region of interest" description="Disordered" evidence="4">
    <location>
        <begin position="1367"/>
        <end position="1391"/>
    </location>
</feature>
<sequence length="3172" mass="329756">MSHSFFQLEPRLLFDASSADAVDHLDDGGVHVQFPGLAFIHDENLAPDDAGRDVAKETPVEIFVIDASVRDSAQIEKDLGPDAVLLRLDAKTDGLTVLSDFLSGYRQVDALHIFSHGADGEIRLGSTILNEAALVARSGQIEGWRSAFSDGGDIVLYGCDVAKSGSGQAFATHLATLTGADVAASTDATGSAEKGGNWTLEFRSGEVETAAVAVQDYGDLLGAPHITGVENLIRLGTEDSDMLVQWVRIDSSAANIKMTIKADHGTLHLKHTDGLTFEPGYGNGTAELRFSGARSDINMALLGHTNDAGGGNSNSMVYRPDANYSGKATLVITAETDASATKTFQLDFAAVNDAPDLSSRVPLSVAEGGSAPFSLANLAADENALDPDIASGQQVLAQQMMIVDTLPVHGRLTYKGGLVDRGAVIPVSDLAELRYTHDGTDLTADITDTFDVKVNDGGGGSTPAQLSVTVTPKNVAPVVKQDRISIIEGQIKSVEPEIELGDTADSWANSSIVIDQINPGLSGGAAQGVFFFDADDNNRLDPGEELTGAVTLTQGQRENLSKFKFSHNGAEPDAPGAVPPSYRITVTDGGGGQGGGAALTTIQTVTLAVEPNNDDPALQNSHPDAQRAKIIEEWATVTVDDSMLKVTDVDRDPTDTANTTPAGQLVYTLTGLPQQGELHLRTSDGNWAILGVGGRFTQEDIDAGRVSYKQTMNVPIGPNTPDKFTFTVCDSAFGYAMNDGVPGEIREGAIRDAHGAVSVREFHFSITPKPDQGGVPPVQPTITYNFTPSGSSTNQNITEWNEANVGSPDGYILTKAMLEYKISQKSDSGTPDPADDRTVELSPKETVYTLTTVPGNGKLQKYTGNDWVPMAEGAVFTQADINADKIRFVSDGGEMHQATFEYTVSAGTVEATQKGAFTVKITPTNDRPTAAGGETKVAEGLDKAVRLDVQTIGMADIDTSPDKDALWFRISTLPAHGTLQRWDGTAWVAVQTNEWLSRDILTATADGKASGLRYVHDGTEPLTYAAGPRVTFTYEVRDDLSKPSVPFTVDTSPVAGTIAGGGDAQSHLSLQATAAVSILPENDPPMVADKPGAPDPTIPGTIAEGGALQGKNEVLNISEGAFVRIDSGHLTAIDPDNTVVQRQYRITGAPAHGWLFLDEKLLSVGSTFTQKDINDGRIYYWHGGAEPGERITDGLGSYDDKFHFVISDGVNEDTGDATNNNVFLITVGSPANDKPELKPTEGSMDVFSTGGYVNVPGIGITDSDLDAITTGEKDFLRVEVSVVDAGDNPVPGAKLTYTAADPASGDAHVSGKESNSLVVQGTRAEVQAILNSLRVDPGSDRDSATDKIRIVADDRLRDSSGNFLLVDGKQTANGGRENEAPYNAPDTDKEVNDANNRVTAYIALRSSTTNDAPGIANTTPFRVNEDVELALNGFTLSDADSFDKHVTVTVALFRDAFHTQPADPATEGKLLLGGTDGVTASGNETNTVTLRGKMADVQNALNALRFQAAADYNGPGAGEGRLYLRSSFTDFGHANIPAGNTAHLDQDIVIVPVNDVPVLEVPGNKTMTENTSIDLNGFDVSDVKDTAQGATDFVKVTLTAKDENAPYGKLNVGDAHGAAVTNDGTAEVTISGSAAQVKAALNSLKYTPDNTNVDKVITVTVVADDRVAAEGDKGNGAENTGNQATSLGTGNTVTKSFTITVSDTNDAPTVNAPSTVNMSEDSTVVFDGGSGAGHAAKIVFADSDTFSSTNNTVTITVPSGKVAIGNLSGAVISGGADNSGTVTLTGSLANINAALASLRYTPDADYNSTNPVPLTATFNDQGNVGTGGPQTVTTTVNITVDPVNDAPTRSDANPVVLSAIDEDTTEPVGETIGNLVSAKFRDTKDDQAAHGGSDSNAFYGVVVVGMTDESITKGVWQYSDDNGNTWTTIPAVSAASGLVLKADAKVRFLPKADWNGSPTGLTTRLIETGGTMSGTGDRVNVSGANSGGTAIYSDASNAVVINTSVTPVNDPPVAVDDTNSIEENTASVDGNVKPGTVGQDSDPESPSAQLVVTGIRTGTEAEGGAMTAVATGTTGGTGTEIPGRYGTLKIGADGSYVYTLDNGNPKVNFLREGQNLTETFSYTLADPEGKTDTAQLTITIMGKTDGPPSVTPVDGNGGANGQADVYESGLTADGPAGQSRTATGVIELNAPDGLKQVTVAGRTFTAAELAALSAGSPSDVIDTGEGELRLTGLSDVSGTADTLTAARLGYTYVLKAAQSHGGTESTDQIGLTITDQADVARNGVLTVRIVDDIPTARDDAAGMYKTTSTLTGKVVENDRAGADGVTVAGVQAGDSGGADVAGGVGIQIDGAYGRLTLNSDGSYSYQLNPANPAVSGLAHGDLPLTETFSYTIKDADGDASTARLVITISASDVPKAVNDSFSVRPGGTVTSNLSGNDRPSLDGGNVWTLASGPAHGSVTVNADGTFSYTASSGYSGADSFTYTITDADGDTSTATVFIAIDDSPGAVGDSYSTAHNTPVSGSLSGNDRPSLDGGNIWAKTSNPSHGTVTVNPDGTFVYVPTPGYSGTDSFTYRITDADGDTSTATVTITVGENGRPVAVPDTVSTRPDMPVSGSLSGNDRPSPDGGNTWSKTTDPSHGTVTVNPDGTFVYVPTPGYTGPDSFTYTITDSDGDTSTATVTITVGENGRPVAVPDSVSTRPDTPVSGSLSGNDRPSPDGGNTWSKTTDPSHGTVTVNPDGTFVYVPTPGYTGPDSFTYTITDSDGDTSTATVTITVGENGRPVAVPDSVSTRPDTPVSGSLSGNDRPSPDGGNTWSKTTDPSHGTVTVNPDGTFVYVPTPGYTGPDSFTYTITDSDGDTSTATVTITVGGMASGEHRSGDSAGRHSKRPGGIGPVRPGIEPLRPEESTLGGGLHLFPAWNFRQSGIMGERNILVRALEFSEHPRQLEVAYVQWINLWHGEQNRTVVDIPPEALSVLTGTDIRSEAKLADGSPLPFWVTFDADARALLVNPPGDLTQKSTTVKVWFWDEKGNEAVVSITLNLKADAARFVAGAETRIDQWETEQTVTASPGETVEVSLPMEAWHREVLTGGQVTFSAALADGSPLPKGLALDPQTGEVSGKIPVGAGETVLEVRVIASDELGNRSEIVHRLRVLPSEGGRAARPSFTVQLAAFRA</sequence>
<evidence type="ECO:0000259" key="5">
    <source>
        <dbReference type="Pfam" id="PF14252"/>
    </source>
</evidence>
<keyword evidence="2" id="KW-0677">Repeat</keyword>
<dbReference type="InterPro" id="IPR010221">
    <property type="entry name" value="VCBS_dom"/>
</dbReference>
<proteinExistence type="predicted"/>
<dbReference type="InterPro" id="IPR051561">
    <property type="entry name" value="FRAS1_ECM"/>
</dbReference>
<dbReference type="Gene3D" id="2.60.40.3440">
    <property type="match status" value="5"/>
</dbReference>
<dbReference type="GO" id="GO:0005509">
    <property type="term" value="F:calcium ion binding"/>
    <property type="evidence" value="ECO:0007669"/>
    <property type="project" value="InterPro"/>
</dbReference>
<dbReference type="Pfam" id="PF14252">
    <property type="entry name" value="DUF4347"/>
    <property type="match status" value="1"/>
</dbReference>
<feature type="compositionally biased region" description="Polar residues" evidence="4">
    <location>
        <begin position="2694"/>
        <end position="2736"/>
    </location>
</feature>
<dbReference type="KEGG" id="doa:AXF15_02195"/>
<accession>A0A0X8JNL7</accession>
<dbReference type="InterPro" id="IPR039005">
    <property type="entry name" value="CSPG_rpt"/>
</dbReference>
<name>A0A0X8JNL7_9BACT</name>
<feature type="region of interest" description="Disordered" evidence="4">
    <location>
        <begin position="1670"/>
        <end position="1689"/>
    </location>
</feature>
<feature type="region of interest" description="Disordered" evidence="4">
    <location>
        <begin position="2869"/>
        <end position="2901"/>
    </location>
</feature>
<feature type="domain" description="DUF4347" evidence="5">
    <location>
        <begin position="62"/>
        <end position="215"/>
    </location>
</feature>
<dbReference type="Pfam" id="PF17803">
    <property type="entry name" value="Cadherin_4"/>
    <property type="match status" value="1"/>
</dbReference>
<gene>
    <name evidence="7" type="ORF">AXF15_02195</name>
</gene>
<evidence type="ECO:0000256" key="4">
    <source>
        <dbReference type="SAM" id="MobiDB-lite"/>
    </source>
</evidence>
<evidence type="ECO:0008006" key="9">
    <source>
        <dbReference type="Google" id="ProtNLM"/>
    </source>
</evidence>
<dbReference type="Pfam" id="PF05345">
    <property type="entry name" value="He_PIG"/>
    <property type="match status" value="1"/>
</dbReference>
<dbReference type="GO" id="GO:0016020">
    <property type="term" value="C:membrane"/>
    <property type="evidence" value="ECO:0007669"/>
    <property type="project" value="InterPro"/>
</dbReference>
<dbReference type="RefSeq" id="WP_066602701.1">
    <property type="nucleotide sequence ID" value="NZ_CP014230.1"/>
</dbReference>
<dbReference type="PROSITE" id="PS51854">
    <property type="entry name" value="CSPG"/>
    <property type="match status" value="1"/>
</dbReference>
<feature type="region of interest" description="Disordered" evidence="4">
    <location>
        <begin position="2776"/>
        <end position="2829"/>
    </location>
</feature>
<dbReference type="GO" id="GO:0009653">
    <property type="term" value="P:anatomical structure morphogenesis"/>
    <property type="evidence" value="ECO:0007669"/>
    <property type="project" value="TreeGrafter"/>
</dbReference>
<evidence type="ECO:0000313" key="8">
    <source>
        <dbReference type="Proteomes" id="UP000063964"/>
    </source>
</evidence>
<feature type="domain" description="RapA2 cadherin-like" evidence="6">
    <location>
        <begin position="2002"/>
        <end position="2098"/>
    </location>
</feature>
<dbReference type="EMBL" id="CP014230">
    <property type="protein sequence ID" value="AMD92033.1"/>
    <property type="molecule type" value="Genomic_DNA"/>
</dbReference>
<keyword evidence="8" id="KW-1185">Reference proteome</keyword>
<feature type="compositionally biased region" description="Basic and acidic residues" evidence="4">
    <location>
        <begin position="2872"/>
        <end position="2881"/>
    </location>
</feature>
<dbReference type="InterPro" id="IPR013783">
    <property type="entry name" value="Ig-like_fold"/>
</dbReference>
<feature type="compositionally biased region" description="Polar residues" evidence="4">
    <location>
        <begin position="1677"/>
        <end position="1689"/>
    </location>
</feature>
<feature type="compositionally biased region" description="Polar residues" evidence="4">
    <location>
        <begin position="2786"/>
        <end position="2828"/>
    </location>
</feature>
<evidence type="ECO:0000256" key="2">
    <source>
        <dbReference type="ARBA" id="ARBA00022737"/>
    </source>
</evidence>
<feature type="compositionally biased region" description="Polar residues" evidence="4">
    <location>
        <begin position="2613"/>
        <end position="2644"/>
    </location>
</feature>
<dbReference type="InterPro" id="IPR015919">
    <property type="entry name" value="Cadherin-like_sf"/>
</dbReference>
<dbReference type="Pfam" id="PF17963">
    <property type="entry name" value="Big_9"/>
    <property type="match status" value="6"/>
</dbReference>
<dbReference type="STRING" id="888061.AXF15_02195"/>
<reference evidence="8" key="1">
    <citation type="submission" date="2016-02" db="EMBL/GenBank/DDBJ databases">
        <authorList>
            <person name="Holder M.E."/>
            <person name="Ajami N.J."/>
            <person name="Petrosino J.F."/>
        </authorList>
    </citation>
    <scope>NUCLEOTIDE SEQUENCE [LARGE SCALE GENOMIC DNA]</scope>
    <source>
        <strain evidence="8">DSM 12838</strain>
    </source>
</reference>
<evidence type="ECO:0000259" key="6">
    <source>
        <dbReference type="Pfam" id="PF17803"/>
    </source>
</evidence>
<feature type="region of interest" description="Disordered" evidence="4">
    <location>
        <begin position="2594"/>
        <end position="2645"/>
    </location>
</feature>
<evidence type="ECO:0000313" key="7">
    <source>
        <dbReference type="EMBL" id="AMD92033.1"/>
    </source>
</evidence>
<dbReference type="NCBIfam" id="NF012211">
    <property type="entry name" value="tand_rpt_95"/>
    <property type="match status" value="5"/>
</dbReference>
<dbReference type="Proteomes" id="UP000063964">
    <property type="component" value="Chromosome"/>
</dbReference>
<evidence type="ECO:0000256" key="1">
    <source>
        <dbReference type="ARBA" id="ARBA00022729"/>
    </source>
</evidence>
<feature type="region of interest" description="Disordered" evidence="4">
    <location>
        <begin position="2025"/>
        <end position="2047"/>
    </location>
</feature>
<organism evidence="7 8">
    <name type="scientific">Desulfomicrobium orale DSM 12838</name>
    <dbReference type="NCBI Taxonomy" id="888061"/>
    <lineage>
        <taxon>Bacteria</taxon>
        <taxon>Pseudomonadati</taxon>
        <taxon>Thermodesulfobacteriota</taxon>
        <taxon>Desulfovibrionia</taxon>
        <taxon>Desulfovibrionales</taxon>
        <taxon>Desulfomicrobiaceae</taxon>
        <taxon>Desulfomicrobium</taxon>
    </lineage>
</organism>
<dbReference type="Gene3D" id="2.60.40.10">
    <property type="entry name" value="Immunoglobulins"/>
    <property type="match status" value="2"/>
</dbReference>
<dbReference type="NCBIfam" id="TIGR01965">
    <property type="entry name" value="VCBS_repeat"/>
    <property type="match status" value="2"/>
</dbReference>
<dbReference type="PANTHER" id="PTHR45739">
    <property type="entry name" value="MATRIX PROTEIN, PUTATIVE-RELATED"/>
    <property type="match status" value="1"/>
</dbReference>
<dbReference type="PANTHER" id="PTHR45739:SF8">
    <property type="entry name" value="FRAS1-RELATED EXTRACELLULAR MATRIX PROTEIN 1"/>
    <property type="match status" value="1"/>
</dbReference>
<evidence type="ECO:0000256" key="3">
    <source>
        <dbReference type="ARBA" id="ARBA00023180"/>
    </source>
</evidence>
<protein>
    <recommendedName>
        <fullName evidence="9">DUF4347 domain-containing protein</fullName>
    </recommendedName>
</protein>
<dbReference type="InterPro" id="IPR040853">
    <property type="entry name" value="RapA2_cadherin-like"/>
</dbReference>
<dbReference type="SUPFAM" id="SSF49313">
    <property type="entry name" value="Cadherin-like"/>
    <property type="match status" value="1"/>
</dbReference>
<keyword evidence="1" id="KW-0732">Signal</keyword>
<dbReference type="InterPro" id="IPR025592">
    <property type="entry name" value="DUF4347"/>
</dbReference>